<dbReference type="EMBL" id="BMHF01000009">
    <property type="protein sequence ID" value="GGA41739.1"/>
    <property type="molecule type" value="Genomic_DNA"/>
</dbReference>
<evidence type="ECO:0000313" key="3">
    <source>
        <dbReference type="Proteomes" id="UP000609323"/>
    </source>
</evidence>
<evidence type="ECO:0000256" key="1">
    <source>
        <dbReference type="SAM" id="Phobius"/>
    </source>
</evidence>
<keyword evidence="3" id="KW-1185">Reference proteome</keyword>
<sequence length="70" mass="7790">MDQNTDQYIQYINGISGNIGRIADSITIKIGDTMRSIQELNGTLQITNILLGILAVISIANFVLKLKRRQ</sequence>
<accession>A0ABQ1GDI4</accession>
<dbReference type="Proteomes" id="UP000609323">
    <property type="component" value="Unassembled WGS sequence"/>
</dbReference>
<protein>
    <recommendedName>
        <fullName evidence="4">Methyl-accepting chemotaxis protein</fullName>
    </recommendedName>
</protein>
<keyword evidence="1" id="KW-0812">Transmembrane</keyword>
<name>A0ABQ1GDI4_9BACL</name>
<evidence type="ECO:0000313" key="2">
    <source>
        <dbReference type="EMBL" id="GGA41739.1"/>
    </source>
</evidence>
<dbReference type="RefSeq" id="WP_094093878.1">
    <property type="nucleotide sequence ID" value="NZ_BMHF01000009.1"/>
</dbReference>
<keyword evidence="1" id="KW-0472">Membrane</keyword>
<keyword evidence="1" id="KW-1133">Transmembrane helix</keyword>
<evidence type="ECO:0008006" key="4">
    <source>
        <dbReference type="Google" id="ProtNLM"/>
    </source>
</evidence>
<comment type="caution">
    <text evidence="2">The sequence shown here is derived from an EMBL/GenBank/DDBJ whole genome shotgun (WGS) entry which is preliminary data.</text>
</comment>
<gene>
    <name evidence="2" type="ORF">GCM10010917_28770</name>
</gene>
<proteinExistence type="predicted"/>
<reference evidence="3" key="1">
    <citation type="journal article" date="2019" name="Int. J. Syst. Evol. Microbiol.">
        <title>The Global Catalogue of Microorganisms (GCM) 10K type strain sequencing project: providing services to taxonomists for standard genome sequencing and annotation.</title>
        <authorList>
            <consortium name="The Broad Institute Genomics Platform"/>
            <consortium name="The Broad Institute Genome Sequencing Center for Infectious Disease"/>
            <person name="Wu L."/>
            <person name="Ma J."/>
        </authorList>
    </citation>
    <scope>NUCLEOTIDE SEQUENCE [LARGE SCALE GENOMIC DNA]</scope>
    <source>
        <strain evidence="3">CGMCC 1.15044</strain>
    </source>
</reference>
<organism evidence="2 3">
    <name type="scientific">Paenibacillus physcomitrellae</name>
    <dbReference type="NCBI Taxonomy" id="1619311"/>
    <lineage>
        <taxon>Bacteria</taxon>
        <taxon>Bacillati</taxon>
        <taxon>Bacillota</taxon>
        <taxon>Bacilli</taxon>
        <taxon>Bacillales</taxon>
        <taxon>Paenibacillaceae</taxon>
        <taxon>Paenibacillus</taxon>
    </lineage>
</organism>
<feature type="transmembrane region" description="Helical" evidence="1">
    <location>
        <begin position="44"/>
        <end position="64"/>
    </location>
</feature>